<dbReference type="InterPro" id="IPR032942">
    <property type="entry name" value="BPI/LBP/Plunc"/>
</dbReference>
<feature type="chain" id="PRO_5043140413" evidence="1">
    <location>
        <begin position="35"/>
        <end position="540"/>
    </location>
</feature>
<dbReference type="SMART" id="SM00329">
    <property type="entry name" value="BPI2"/>
    <property type="match status" value="1"/>
</dbReference>
<dbReference type="Gene3D" id="3.15.20.10">
    <property type="entry name" value="Bactericidal permeability-increasing protein, domain 2"/>
    <property type="match status" value="1"/>
</dbReference>
<dbReference type="GO" id="GO:0008289">
    <property type="term" value="F:lipid binding"/>
    <property type="evidence" value="ECO:0007669"/>
    <property type="project" value="InterPro"/>
</dbReference>
<keyword evidence="1" id="KW-0732">Signal</keyword>
<reference evidence="5" key="1">
    <citation type="submission" date="2016-06" db="UniProtKB">
        <authorList>
            <consortium name="WormBaseParasite"/>
        </authorList>
    </citation>
    <scope>IDENTIFICATION</scope>
</reference>
<sequence>MVFRMKAKKEAMFLSSVIIWFLALLLANGGGVQGQPAAFGVPYGSMPGAVIRITHRGLNALMAKIGQIITQIIPQIRIPFVTSGTAAFGIEYSVKDVVIIRATPPRQFQILLQPGAASQIVLVNLSFRLGLHFYMSPQGGIGVKVAECLMNCDNIDVAIEEISGMSLLRGIIKNVVRRKLDKFVQEEACQAVGTIGVDEVTKWMSQTLTRFRLFDKLFPSKHQASRTKRSSYKQFDPNNAFMDLLQMATKLVLDFSVVGNPTVRASGYSMYFEIPVKGEVTLEGSSPYTPIRAQPIPSKNENFGKMIYIIVTDYTFNTLLYQMYSHKMLNLVLTKKSIADPEVRSFLYTKCQDNECIGAALPELQKYPMQAMVVYVTALAAPKAVIIDGAVRMSAKIRLTGYASYNNKKVKAFSYDFNSVGDLKLTCRQGTITSTFTMQSVTSLDKNKPLPPKLIQLIKRGMQQEMSGLLGSDSGFKIPHIGIGQLSRIEMKTKPNALSLSSDFAVNQQLLYRMISNVIHRKLGSTGGMPGPGMGIPPGF</sequence>
<dbReference type="Proteomes" id="UP000270296">
    <property type="component" value="Unassembled WGS sequence"/>
</dbReference>
<evidence type="ECO:0000259" key="2">
    <source>
        <dbReference type="SMART" id="SM00329"/>
    </source>
</evidence>
<feature type="domain" description="Lipid-binding serum glycoprotein C-terminal" evidence="2">
    <location>
        <begin position="301"/>
        <end position="502"/>
    </location>
</feature>
<dbReference type="WBParaSite" id="SBAD_0001042801-mRNA-1">
    <property type="protein sequence ID" value="SBAD_0001042801-mRNA-1"/>
    <property type="gene ID" value="SBAD_0001042801"/>
</dbReference>
<dbReference type="InterPro" id="IPR017943">
    <property type="entry name" value="Bactericidal_perm-incr_a/b_dom"/>
</dbReference>
<reference evidence="3 4" key="2">
    <citation type="submission" date="2018-11" db="EMBL/GenBank/DDBJ databases">
        <authorList>
            <consortium name="Pathogen Informatics"/>
        </authorList>
    </citation>
    <scope>NUCLEOTIDE SEQUENCE [LARGE SCALE GENOMIC DNA]</scope>
</reference>
<evidence type="ECO:0000313" key="5">
    <source>
        <dbReference type="WBParaSite" id="SBAD_0001042801-mRNA-1"/>
    </source>
</evidence>
<keyword evidence="4" id="KW-1185">Reference proteome</keyword>
<dbReference type="InterPro" id="IPR001124">
    <property type="entry name" value="Lipid-bd_serum_glycop_C"/>
</dbReference>
<gene>
    <name evidence="3" type="ORF">SBAD_LOCUS10070</name>
</gene>
<organism evidence="5">
    <name type="scientific">Soboliphyme baturini</name>
    <dbReference type="NCBI Taxonomy" id="241478"/>
    <lineage>
        <taxon>Eukaryota</taxon>
        <taxon>Metazoa</taxon>
        <taxon>Ecdysozoa</taxon>
        <taxon>Nematoda</taxon>
        <taxon>Enoplea</taxon>
        <taxon>Dorylaimia</taxon>
        <taxon>Dioctophymatida</taxon>
        <taxon>Dioctophymatoidea</taxon>
        <taxon>Soboliphymatidae</taxon>
        <taxon>Soboliphyme</taxon>
    </lineage>
</organism>
<name>A0A183J2H3_9BILA</name>
<dbReference type="PANTHER" id="PTHR10504">
    <property type="entry name" value="BACTERICIDAL PERMEABILITY-INCREASING BPI PROTEIN-RELATED"/>
    <property type="match status" value="1"/>
</dbReference>
<evidence type="ECO:0000313" key="3">
    <source>
        <dbReference type="EMBL" id="VDP28657.1"/>
    </source>
</evidence>
<dbReference type="Pfam" id="PF02886">
    <property type="entry name" value="LBP_BPI_CETP_C"/>
    <property type="match status" value="1"/>
</dbReference>
<accession>A0A183J2H3</accession>
<protein>
    <submittedName>
        <fullName evidence="5">BPI2 domain-containing protein</fullName>
    </submittedName>
</protein>
<dbReference type="SUPFAM" id="SSF55394">
    <property type="entry name" value="Bactericidal permeability-increasing protein, BPI"/>
    <property type="match status" value="2"/>
</dbReference>
<dbReference type="PANTHER" id="PTHR10504:SF133">
    <property type="entry name" value="LIPID-BINDING SERUM GLYCOPROTEIN C-TERMINAL DOMAIN-CONTAINING PROTEIN"/>
    <property type="match status" value="1"/>
</dbReference>
<dbReference type="EMBL" id="UZAM01013557">
    <property type="protein sequence ID" value="VDP28657.1"/>
    <property type="molecule type" value="Genomic_DNA"/>
</dbReference>
<proteinExistence type="predicted"/>
<dbReference type="AlphaFoldDB" id="A0A183J2H3"/>
<evidence type="ECO:0000256" key="1">
    <source>
        <dbReference type="SAM" id="SignalP"/>
    </source>
</evidence>
<dbReference type="Gene3D" id="3.15.10.10">
    <property type="entry name" value="Bactericidal permeability-increasing protein, domain 1"/>
    <property type="match status" value="1"/>
</dbReference>
<feature type="signal peptide" evidence="1">
    <location>
        <begin position="1"/>
        <end position="34"/>
    </location>
</feature>
<evidence type="ECO:0000313" key="4">
    <source>
        <dbReference type="Proteomes" id="UP000270296"/>
    </source>
</evidence>
<dbReference type="OrthoDB" id="5874601at2759"/>
<dbReference type="GO" id="GO:0005615">
    <property type="term" value="C:extracellular space"/>
    <property type="evidence" value="ECO:0007669"/>
    <property type="project" value="TreeGrafter"/>
</dbReference>